<evidence type="ECO:0000256" key="3">
    <source>
        <dbReference type="ARBA" id="ARBA00022777"/>
    </source>
</evidence>
<feature type="domain" description="HipA-like C-terminal" evidence="4">
    <location>
        <begin position="156"/>
        <end position="403"/>
    </location>
</feature>
<dbReference type="Pfam" id="PF13657">
    <property type="entry name" value="Couple_hipA"/>
    <property type="match status" value="1"/>
</dbReference>
<dbReference type="EC" id="2.7.11.1" evidence="6"/>
<dbReference type="InterPro" id="IPR017508">
    <property type="entry name" value="HipA_N1"/>
</dbReference>
<organism evidence="6 7">
    <name type="scientific">Methylohalomonas lacus</name>
    <dbReference type="NCBI Taxonomy" id="398773"/>
    <lineage>
        <taxon>Bacteria</taxon>
        <taxon>Pseudomonadati</taxon>
        <taxon>Pseudomonadota</taxon>
        <taxon>Gammaproteobacteria</taxon>
        <taxon>Methylohalomonadales</taxon>
        <taxon>Methylohalomonadaceae</taxon>
        <taxon>Methylohalomonas</taxon>
    </lineage>
</organism>
<reference evidence="6" key="1">
    <citation type="submission" date="2022-08" db="EMBL/GenBank/DDBJ databases">
        <title>Genomic Encyclopedia of Type Strains, Phase III (KMG-III): the genomes of soil and plant-associated and newly described type strains.</title>
        <authorList>
            <person name="Whitman W."/>
        </authorList>
    </citation>
    <scope>NUCLEOTIDE SEQUENCE</scope>
    <source>
        <strain evidence="6">HMT 1</strain>
    </source>
</reference>
<dbReference type="PANTHER" id="PTHR37419:SF1">
    <property type="entry name" value="SERINE_THREONINE-PROTEIN KINASE TOXIN HIPA"/>
    <property type="match status" value="1"/>
</dbReference>
<dbReference type="NCBIfam" id="TIGR03071">
    <property type="entry name" value="couple_hipA"/>
    <property type="match status" value="1"/>
</dbReference>
<evidence type="ECO:0000259" key="4">
    <source>
        <dbReference type="Pfam" id="PF07804"/>
    </source>
</evidence>
<dbReference type="Proteomes" id="UP001204445">
    <property type="component" value="Unassembled WGS sequence"/>
</dbReference>
<dbReference type="CDD" id="cd17808">
    <property type="entry name" value="HipA_Ec_like"/>
    <property type="match status" value="1"/>
</dbReference>
<dbReference type="InterPro" id="IPR052028">
    <property type="entry name" value="HipA_Ser/Thr_kinase"/>
</dbReference>
<dbReference type="GO" id="GO:0005829">
    <property type="term" value="C:cytosol"/>
    <property type="evidence" value="ECO:0007669"/>
    <property type="project" value="TreeGrafter"/>
</dbReference>
<dbReference type="RefSeq" id="WP_259057586.1">
    <property type="nucleotide sequence ID" value="NZ_JANUCT010000025.1"/>
</dbReference>
<comment type="similarity">
    <text evidence="1">Belongs to the HipA Ser/Thr kinase family.</text>
</comment>
<dbReference type="Pfam" id="PF07804">
    <property type="entry name" value="HipA_C"/>
    <property type="match status" value="1"/>
</dbReference>
<dbReference type="InterPro" id="IPR012893">
    <property type="entry name" value="HipA-like_C"/>
</dbReference>
<gene>
    <name evidence="6" type="ORF">J2T55_002553</name>
</gene>
<evidence type="ECO:0000259" key="5">
    <source>
        <dbReference type="Pfam" id="PF13657"/>
    </source>
</evidence>
<feature type="domain" description="HipA N-terminal subdomain 1" evidence="5">
    <location>
        <begin position="11"/>
        <end position="111"/>
    </location>
</feature>
<comment type="caution">
    <text evidence="6">The sequence shown here is derived from an EMBL/GenBank/DDBJ whole genome shotgun (WGS) entry which is preliminary data.</text>
</comment>
<dbReference type="GO" id="GO:0004674">
    <property type="term" value="F:protein serine/threonine kinase activity"/>
    <property type="evidence" value="ECO:0007669"/>
    <property type="project" value="UniProtKB-EC"/>
</dbReference>
<dbReference type="AlphaFoldDB" id="A0AAE3HNP0"/>
<protein>
    <submittedName>
        <fullName evidence="6">Serine/threonine-protein kinase HipA</fullName>
        <ecNumber evidence="6">2.7.11.1</ecNumber>
    </submittedName>
</protein>
<evidence type="ECO:0000256" key="2">
    <source>
        <dbReference type="ARBA" id="ARBA00022679"/>
    </source>
</evidence>
<evidence type="ECO:0000313" key="6">
    <source>
        <dbReference type="EMBL" id="MCS3904514.1"/>
    </source>
</evidence>
<proteinExistence type="inferred from homology"/>
<dbReference type="EMBL" id="JANUCT010000025">
    <property type="protein sequence ID" value="MCS3904514.1"/>
    <property type="molecule type" value="Genomic_DNA"/>
</dbReference>
<evidence type="ECO:0000313" key="7">
    <source>
        <dbReference type="Proteomes" id="UP001204445"/>
    </source>
</evidence>
<keyword evidence="7" id="KW-1185">Reference proteome</keyword>
<keyword evidence="2 6" id="KW-0808">Transferase</keyword>
<dbReference type="PANTHER" id="PTHR37419">
    <property type="entry name" value="SERINE/THREONINE-PROTEIN KINASE TOXIN HIPA"/>
    <property type="match status" value="1"/>
</dbReference>
<sequence length="438" mass="49374">MARPATQRRLGIWMNGEHVGDWDTGRHGQQSFRYAADWLDSPAVRPLSLSMPVQAPDQVYTDERVENFFDNLLPDSIDIRRRIQQRFSAASTRPFDLLAELGRDCVGAIQLLPGDTEPGDLRTITGQRLSDSDVADRLRRVPMTPLPGQADDEFRISIAGAQEKTALLWHDGAWHQPEGPTPSTHIFKLPLGRVGDMQADLSTSVENEWLCHQILAAYGLPVAECEMATFEDQKALISRRFDRKLAGTGDWWLRLPQEDLCQALAVSPDQKYERDGGPGIPTIMDLLLGAHEPIANRELFFKSQILFWMLAAMDGHAKNFSVYIEPQGRYRLTPFYDILSALPVIGQGTSLIAPQKVRMAMAMTGRNRHYEWDKIQRRHIVETGHRSGLDVEPIINKVIEQTPEVVETVRSKLPAQFPEQVSRPVLSGLLEKSTRLKS</sequence>
<name>A0AAE3HNP0_9GAMM</name>
<accession>A0AAE3HNP0</accession>
<keyword evidence="3 6" id="KW-0418">Kinase</keyword>
<evidence type="ECO:0000256" key="1">
    <source>
        <dbReference type="ARBA" id="ARBA00010164"/>
    </source>
</evidence>